<dbReference type="RefSeq" id="WP_343495539.1">
    <property type="nucleotide sequence ID" value="NZ_JBCPYA010000028.1"/>
</dbReference>
<accession>A0ABU9WUD7</accession>
<feature type="region of interest" description="Disordered" evidence="1">
    <location>
        <begin position="237"/>
        <end position="257"/>
    </location>
</feature>
<proteinExistence type="predicted"/>
<dbReference type="Gene3D" id="1.20.5.170">
    <property type="match status" value="1"/>
</dbReference>
<dbReference type="Pfam" id="PF13018">
    <property type="entry name" value="ESPR"/>
    <property type="match status" value="1"/>
</dbReference>
<dbReference type="InterPro" id="IPR008635">
    <property type="entry name" value="Coiled_stalk_dom"/>
</dbReference>
<evidence type="ECO:0000259" key="3">
    <source>
        <dbReference type="Pfam" id="PF13018"/>
    </source>
</evidence>
<gene>
    <name evidence="4" type="ORF">VOI36_37900</name>
</gene>
<comment type="caution">
    <text evidence="4">The sequence shown here is derived from an EMBL/GenBank/DDBJ whole genome shotgun (WGS) entry which is preliminary data.</text>
</comment>
<name>A0ABU9WUD7_9BURK</name>
<evidence type="ECO:0000313" key="4">
    <source>
        <dbReference type="EMBL" id="MEN2475685.1"/>
    </source>
</evidence>
<dbReference type="InterPro" id="IPR024973">
    <property type="entry name" value="ESPR"/>
</dbReference>
<evidence type="ECO:0000256" key="1">
    <source>
        <dbReference type="SAM" id="MobiDB-lite"/>
    </source>
</evidence>
<sequence>MNKTYKTIWCEATWSWVAVSEHVNGGRVGATATGTNDERPIRAKLREVSLAALAAFGLSFFASPAMSAPTVASADLCSNYQGGHDSFSQGNPVLFPSNGCTNGITSWTGGAGVGSPINWIGLSADDTQIVLNGSTGQISFRVDGALGNVLTMSNVAGVGPVGGVLLSGVAPGAVTATSSEAVNGSQLYSLSTSVSSGITNISTASSAVTAAASSLTSLSTSASTGLSTTNSAVTSLSTSASTGLSTTNSSVTSLSTS</sequence>
<reference evidence="4 5" key="1">
    <citation type="submission" date="2024-05" db="EMBL/GenBank/DDBJ databases">
        <title>Burkholderia sp. Nov. a novel bacteria isolated from rhizosphere soil of Camellia sinensis.</title>
        <authorList>
            <person name="Dong Y."/>
        </authorList>
    </citation>
    <scope>NUCLEOTIDE SEQUENCE [LARGE SCALE GENOMIC DNA]</scope>
    <source>
        <strain evidence="4 5">GS2Y</strain>
    </source>
</reference>
<dbReference type="Proteomes" id="UP001466933">
    <property type="component" value="Unassembled WGS sequence"/>
</dbReference>
<dbReference type="Pfam" id="PF05662">
    <property type="entry name" value="YadA_stalk"/>
    <property type="match status" value="1"/>
</dbReference>
<feature type="domain" description="ESPR" evidence="3">
    <location>
        <begin position="1"/>
        <end position="34"/>
    </location>
</feature>
<feature type="non-terminal residue" evidence="4">
    <location>
        <position position="257"/>
    </location>
</feature>
<evidence type="ECO:0000259" key="2">
    <source>
        <dbReference type="Pfam" id="PF05662"/>
    </source>
</evidence>
<organism evidence="4 5">
    <name type="scientific">Burkholderia theae</name>
    <dbReference type="NCBI Taxonomy" id="3143496"/>
    <lineage>
        <taxon>Bacteria</taxon>
        <taxon>Pseudomonadati</taxon>
        <taxon>Pseudomonadota</taxon>
        <taxon>Betaproteobacteria</taxon>
        <taxon>Burkholderiales</taxon>
        <taxon>Burkholderiaceae</taxon>
        <taxon>Burkholderia</taxon>
    </lineage>
</organism>
<protein>
    <submittedName>
        <fullName evidence="4">ESPR-type extended signal peptide-containing protein</fullName>
    </submittedName>
</protein>
<keyword evidence="5" id="KW-1185">Reference proteome</keyword>
<dbReference type="EMBL" id="JBCPYA010000028">
    <property type="protein sequence ID" value="MEN2475685.1"/>
    <property type="molecule type" value="Genomic_DNA"/>
</dbReference>
<evidence type="ECO:0000313" key="5">
    <source>
        <dbReference type="Proteomes" id="UP001466933"/>
    </source>
</evidence>
<feature type="domain" description="Trimeric autotransporter adhesin YadA-like stalk" evidence="2">
    <location>
        <begin position="167"/>
        <end position="209"/>
    </location>
</feature>